<name>A0A2A5RHW5_9LACT</name>
<keyword evidence="2" id="KW-1185">Reference proteome</keyword>
<evidence type="ECO:0000313" key="2">
    <source>
        <dbReference type="Proteomes" id="UP000218181"/>
    </source>
</evidence>
<proteinExistence type="predicted"/>
<accession>A0A2A5RHW5</accession>
<dbReference type="EMBL" id="JXJU01000038">
    <property type="protein sequence ID" value="PCR98669.1"/>
    <property type="molecule type" value="Genomic_DNA"/>
</dbReference>
<dbReference type="AlphaFoldDB" id="A0A2A5RHW5"/>
<gene>
    <name evidence="1" type="ORF">RT41_GL001208</name>
</gene>
<evidence type="ECO:0000313" key="1">
    <source>
        <dbReference type="EMBL" id="PCR98669.1"/>
    </source>
</evidence>
<sequence length="76" mass="8747">MKDPNQKKTSSKVSKQLKQFNEKALKNDYYIQGSKGYEKVSIEKLETIEAKQALEGVSLVRDNSDGKMKYLITFKE</sequence>
<comment type="caution">
    <text evidence="1">The sequence shown here is derived from an EMBL/GenBank/DDBJ whole genome shotgun (WGS) entry which is preliminary data.</text>
</comment>
<reference evidence="1 2" key="1">
    <citation type="submission" date="2014-12" db="EMBL/GenBank/DDBJ databases">
        <title>Draft genome sequences of 10 type strains of Lactococcus.</title>
        <authorList>
            <person name="Sun Z."/>
            <person name="Zhong Z."/>
            <person name="Liu W."/>
            <person name="Zhang W."/>
            <person name="Zhang H."/>
        </authorList>
    </citation>
    <scope>NUCLEOTIDE SEQUENCE [LARGE SCALE GENOMIC DNA]</scope>
    <source>
        <strain evidence="1 2">JCM 16395</strain>
    </source>
</reference>
<organism evidence="1 2">
    <name type="scientific">Lactococcus fujiensis JCM 16395</name>
    <dbReference type="NCBI Taxonomy" id="1291764"/>
    <lineage>
        <taxon>Bacteria</taxon>
        <taxon>Bacillati</taxon>
        <taxon>Bacillota</taxon>
        <taxon>Bacilli</taxon>
        <taxon>Lactobacillales</taxon>
        <taxon>Streptococcaceae</taxon>
        <taxon>Lactococcus</taxon>
    </lineage>
</organism>
<dbReference type="Proteomes" id="UP000218181">
    <property type="component" value="Unassembled WGS sequence"/>
</dbReference>
<protein>
    <submittedName>
        <fullName evidence="1">Uncharacterized protein</fullName>
    </submittedName>
</protein>